<dbReference type="SUPFAM" id="SSF47240">
    <property type="entry name" value="Ferritin-like"/>
    <property type="match status" value="1"/>
</dbReference>
<dbReference type="Pfam" id="PF13668">
    <property type="entry name" value="Ferritin_2"/>
    <property type="match status" value="1"/>
</dbReference>
<protein>
    <submittedName>
        <fullName evidence="1">Ferritin-like domain-containing protein</fullName>
    </submittedName>
</protein>
<dbReference type="KEGG" id="aswu:HUW51_04730"/>
<gene>
    <name evidence="1" type="ORF">HUW51_04730</name>
</gene>
<name>A0A7G7G4I2_9BACT</name>
<dbReference type="AlphaFoldDB" id="A0A7G7G4I2"/>
<dbReference type="Gene3D" id="1.20.1260.10">
    <property type="match status" value="1"/>
</dbReference>
<organism evidence="1 2">
    <name type="scientific">Adhaeribacter swui</name>
    <dbReference type="NCBI Taxonomy" id="2086471"/>
    <lineage>
        <taxon>Bacteria</taxon>
        <taxon>Pseudomonadati</taxon>
        <taxon>Bacteroidota</taxon>
        <taxon>Cytophagia</taxon>
        <taxon>Cytophagales</taxon>
        <taxon>Hymenobacteraceae</taxon>
        <taxon>Adhaeribacter</taxon>
    </lineage>
</organism>
<evidence type="ECO:0000313" key="2">
    <source>
        <dbReference type="Proteomes" id="UP000515237"/>
    </source>
</evidence>
<proteinExistence type="predicted"/>
<dbReference type="RefSeq" id="WP_185272847.1">
    <property type="nucleotide sequence ID" value="NZ_CP055156.1"/>
</dbReference>
<dbReference type="CDD" id="cd00657">
    <property type="entry name" value="Ferritin_like"/>
    <property type="match status" value="1"/>
</dbReference>
<accession>A0A7G7G4I2</accession>
<dbReference type="InterPro" id="IPR009078">
    <property type="entry name" value="Ferritin-like_SF"/>
</dbReference>
<reference evidence="1 2" key="1">
    <citation type="journal article" date="2018" name="Int. J. Syst. Evol. Microbiol.">
        <title>Adhaeribacter swui sp. nov., isolated from wet mud.</title>
        <authorList>
            <person name="Kim D.U."/>
            <person name="Kim K.W."/>
            <person name="Kang M.S."/>
            <person name="Kim J.Y."/>
            <person name="Jang J.H."/>
            <person name="Kim M.K."/>
        </authorList>
    </citation>
    <scope>NUCLEOTIDE SEQUENCE [LARGE SCALE GENOMIC DNA]</scope>
    <source>
        <strain evidence="1 2">KCTC 52873</strain>
    </source>
</reference>
<sequence length="284" mass="31130">MNIFNIFSEIEKVDPEVYERFDSRRQVFKHMSGFGKKLAAAAVPVAFGAVFNKAYGQTSNNADIIAILNFALTAELTDSTYYSKVLDANSPNLPAEFKTGLTIIRDNELGHVETLKKAIQDLGGTPVVIAESRLDYTAGGKINDPFADYPTILALGQAFEDTGIRAYKGQAPKPAIMANDAILQTALQIHSAEARHAAYFRRLRGDGQNLENNKPWITLKDRGNLPEFTQPIYDGEETTTQATVNIANLVSANAASEAFDEPLEMPQVIAILNNFFKEGEKLPG</sequence>
<dbReference type="InterPro" id="IPR012347">
    <property type="entry name" value="Ferritin-like"/>
</dbReference>
<keyword evidence="2" id="KW-1185">Reference proteome</keyword>
<evidence type="ECO:0000313" key="1">
    <source>
        <dbReference type="EMBL" id="QNF32066.1"/>
    </source>
</evidence>
<dbReference type="EMBL" id="CP055156">
    <property type="protein sequence ID" value="QNF32066.1"/>
    <property type="molecule type" value="Genomic_DNA"/>
</dbReference>
<dbReference type="Proteomes" id="UP000515237">
    <property type="component" value="Chromosome"/>
</dbReference>